<evidence type="ECO:0000313" key="6">
    <source>
        <dbReference type="Proteomes" id="UP000230233"/>
    </source>
</evidence>
<dbReference type="OrthoDB" id="1903104at2759"/>
<keyword evidence="2" id="KW-0539">Nucleus</keyword>
<name>A0A2G5SVQ6_9PELO</name>
<keyword evidence="6" id="KW-1185">Reference proteome</keyword>
<dbReference type="Proteomes" id="UP000230233">
    <property type="component" value="Chromosome X"/>
</dbReference>
<dbReference type="Pfam" id="PF00046">
    <property type="entry name" value="Homeodomain"/>
    <property type="match status" value="1"/>
</dbReference>
<comment type="subcellular location">
    <subcellularLocation>
        <location evidence="1 2">Nucleus</location>
    </subcellularLocation>
</comment>
<feature type="compositionally biased region" description="Acidic residues" evidence="3">
    <location>
        <begin position="120"/>
        <end position="135"/>
    </location>
</feature>
<dbReference type="GO" id="GO:0000981">
    <property type="term" value="F:DNA-binding transcription factor activity, RNA polymerase II-specific"/>
    <property type="evidence" value="ECO:0007669"/>
    <property type="project" value="TreeGrafter"/>
</dbReference>
<feature type="domain" description="Homeobox" evidence="4">
    <location>
        <begin position="201"/>
        <end position="263"/>
    </location>
</feature>
<dbReference type="PANTHER" id="PTHR14057:SF32">
    <property type="entry name" value="HOMEOBOX PROTEIN CEH-21-RELATED"/>
    <property type="match status" value="1"/>
</dbReference>
<organism evidence="5 6">
    <name type="scientific">Caenorhabditis nigoni</name>
    <dbReference type="NCBI Taxonomy" id="1611254"/>
    <lineage>
        <taxon>Eukaryota</taxon>
        <taxon>Metazoa</taxon>
        <taxon>Ecdysozoa</taxon>
        <taxon>Nematoda</taxon>
        <taxon>Chromadorea</taxon>
        <taxon>Rhabditida</taxon>
        <taxon>Rhabditina</taxon>
        <taxon>Rhabditomorpha</taxon>
        <taxon>Rhabditoidea</taxon>
        <taxon>Rhabditidae</taxon>
        <taxon>Peloderinae</taxon>
        <taxon>Caenorhabditis</taxon>
    </lineage>
</organism>
<accession>A0A2G5SVQ6</accession>
<dbReference type="PANTHER" id="PTHR14057">
    <property type="entry name" value="TRANSCRIPTION FACTOR ONECUT"/>
    <property type="match status" value="1"/>
</dbReference>
<dbReference type="GO" id="GO:0005634">
    <property type="term" value="C:nucleus"/>
    <property type="evidence" value="ECO:0007669"/>
    <property type="project" value="UniProtKB-SubCell"/>
</dbReference>
<dbReference type="InterPro" id="IPR001356">
    <property type="entry name" value="HD"/>
</dbReference>
<evidence type="ECO:0000256" key="2">
    <source>
        <dbReference type="RuleBase" id="RU000682"/>
    </source>
</evidence>
<keyword evidence="2" id="KW-0238">DNA-binding</keyword>
<dbReference type="SUPFAM" id="SSF46689">
    <property type="entry name" value="Homeodomain-like"/>
    <property type="match status" value="2"/>
</dbReference>
<evidence type="ECO:0000313" key="5">
    <source>
        <dbReference type="EMBL" id="PIC18951.1"/>
    </source>
</evidence>
<evidence type="ECO:0000256" key="3">
    <source>
        <dbReference type="SAM" id="MobiDB-lite"/>
    </source>
</evidence>
<feature type="region of interest" description="Disordered" evidence="3">
    <location>
        <begin position="1"/>
        <end position="165"/>
    </location>
</feature>
<dbReference type="Gene3D" id="1.10.10.60">
    <property type="entry name" value="Homeodomain-like"/>
    <property type="match status" value="2"/>
</dbReference>
<gene>
    <name evidence="5" type="primary">Cnig_chr_X.g24662</name>
    <name evidence="5" type="ORF">B9Z55_024662</name>
</gene>
<dbReference type="SMART" id="SM00389">
    <property type="entry name" value="HOX"/>
    <property type="match status" value="1"/>
</dbReference>
<dbReference type="EMBL" id="PDUG01000006">
    <property type="protein sequence ID" value="PIC18951.1"/>
    <property type="molecule type" value="Genomic_DNA"/>
</dbReference>
<protein>
    <recommendedName>
        <fullName evidence="4">Homeobox domain-containing protein</fullName>
    </recommendedName>
</protein>
<dbReference type="GO" id="GO:0000978">
    <property type="term" value="F:RNA polymerase II cis-regulatory region sequence-specific DNA binding"/>
    <property type="evidence" value="ECO:0007669"/>
    <property type="project" value="TreeGrafter"/>
</dbReference>
<feature type="compositionally biased region" description="Basic and acidic residues" evidence="3">
    <location>
        <begin position="82"/>
        <end position="98"/>
    </location>
</feature>
<sequence length="834" mass="96636">MVNTKKRTLSSQDDCSASRGRPRKCPAPIEEASQRPNPKRSKPIALSESESEPEYDVQEIRPKRGSEKRVIYDDSDSDFEETPPKTKPEKMRKTEKAPQSKSKHAASRNDVSSSSSSPELEADTSEMNVNDEMDDGQPRKPIPSANSKQKRGGKSTDENKKTQINFTKEQHELLLAMFRENENPTKEEQEKLAVDAELTRAQKYAESISKEKGLKLKQVFAISRNPDSATIISLASELHMTTDHVRQHFANMRHRYPQPLQSEEKAKQILMELFQKNPNFCDFSNPELMKKTGWSFPKIRSFFYARRLENGIAAADSQLSYKEAEPIFMDVLKKNPYFDDYRNIELREKTGWSFQRIRSFFNARRFENVIAAANIPLAEKEPEQILMDVFMENPLFDDYGNIELREKTRWRISKIQRWFSVQRNLNGIQVISRFDESMESIFRKKQFFGTKSKDLEIMTGGSWEMIENWLENKRKSILQSYFKKEISDLPSEMAKYEGLYKKYNILQTTDPHVITSIQRRENAVDLAQYVAERNCALNMLQTEMEGIEQDGGNVLDQIAEENHIDPEFEYPMDENRSVQAVPSQKAVEPEIGNDQTEIVNPHDAPMNKYLDGQLEEVADHQVDFDQNKTPEKDLGFQLNEDQTDFNEVREQLNGENMPPSANMEITEKQEFIEDEENDQELIIFDVIEEDPPQDTAADGYVSIVRVQAAWDDLHPYMEDLVGLVEIGFARKTDMEAYKIWLGGDRMKNLILPFNCSMNTGAWSKTQVMEFFCQILPPDTTTKLVEKVSAGCYLCMFQVDQVRYFNKLNRDEPIINWDQFLLICEELDKIKSFHS</sequence>
<dbReference type="InterPro" id="IPR051649">
    <property type="entry name" value="CUT_Homeobox"/>
</dbReference>
<evidence type="ECO:0000256" key="1">
    <source>
        <dbReference type="ARBA" id="ARBA00004123"/>
    </source>
</evidence>
<keyword evidence="2" id="KW-0371">Homeobox</keyword>
<comment type="caution">
    <text evidence="5">The sequence shown here is derived from an EMBL/GenBank/DDBJ whole genome shotgun (WGS) entry which is preliminary data.</text>
</comment>
<dbReference type="InterPro" id="IPR009057">
    <property type="entry name" value="Homeodomain-like_sf"/>
</dbReference>
<reference evidence="6" key="1">
    <citation type="submission" date="2017-10" db="EMBL/GenBank/DDBJ databases">
        <title>Rapid genome shrinkage in a self-fertile nematode reveals novel sperm competition proteins.</title>
        <authorList>
            <person name="Yin D."/>
            <person name="Schwarz E.M."/>
            <person name="Thomas C.G."/>
            <person name="Felde R.L."/>
            <person name="Korf I.F."/>
            <person name="Cutter A.D."/>
            <person name="Schartner C.M."/>
            <person name="Ralston E.J."/>
            <person name="Meyer B.J."/>
            <person name="Haag E.S."/>
        </authorList>
    </citation>
    <scope>NUCLEOTIDE SEQUENCE [LARGE SCALE GENOMIC DNA]</scope>
    <source>
        <strain evidence="6">JU1422</strain>
    </source>
</reference>
<feature type="compositionally biased region" description="Basic and acidic residues" evidence="3">
    <location>
        <begin position="58"/>
        <end position="72"/>
    </location>
</feature>
<dbReference type="CDD" id="cd00086">
    <property type="entry name" value="homeodomain"/>
    <property type="match status" value="1"/>
</dbReference>
<proteinExistence type="predicted"/>
<evidence type="ECO:0000259" key="4">
    <source>
        <dbReference type="SMART" id="SM00389"/>
    </source>
</evidence>
<dbReference type="AlphaFoldDB" id="A0A2G5SVQ6"/>